<evidence type="ECO:0000256" key="1">
    <source>
        <dbReference type="SAM" id="Phobius"/>
    </source>
</evidence>
<comment type="caution">
    <text evidence="3">The sequence shown here is derived from an EMBL/GenBank/DDBJ whole genome shotgun (WGS) entry which is preliminary data.</text>
</comment>
<dbReference type="PATRIC" id="fig|1637975.4.peg.1128"/>
<reference evidence="3 4" key="1">
    <citation type="submission" date="2015-09" db="EMBL/GenBank/DDBJ databases">
        <title>Genome sequencing project for genomic taxonomy and phylogenomics of Bacillus-like bacteria.</title>
        <authorList>
            <person name="Liu B."/>
            <person name="Wang J."/>
            <person name="Zhu Y."/>
            <person name="Liu G."/>
            <person name="Chen Q."/>
            <person name="Chen Z."/>
            <person name="Lan J."/>
            <person name="Che J."/>
            <person name="Ge C."/>
            <person name="Shi H."/>
            <person name="Pan Z."/>
            <person name="Liu X."/>
        </authorList>
    </citation>
    <scope>NUCLEOTIDE SEQUENCE [LARGE SCALE GENOMIC DNA]</scope>
    <source>
        <strain evidence="3 4">FJAT-18043</strain>
    </source>
</reference>
<accession>A0A0Q3T4K2</accession>
<dbReference type="Pfam" id="PF25425">
    <property type="entry name" value="YfjL_N"/>
    <property type="match status" value="1"/>
</dbReference>
<keyword evidence="4" id="KW-1185">Reference proteome</keyword>
<evidence type="ECO:0000259" key="2">
    <source>
        <dbReference type="Pfam" id="PF25425"/>
    </source>
</evidence>
<dbReference type="EMBL" id="LJIX01000006">
    <property type="protein sequence ID" value="KQL18357.1"/>
    <property type="molecule type" value="Genomic_DNA"/>
</dbReference>
<evidence type="ECO:0000313" key="4">
    <source>
        <dbReference type="Proteomes" id="UP000050996"/>
    </source>
</evidence>
<dbReference type="InterPro" id="IPR057359">
    <property type="entry name" value="YfjL_N"/>
</dbReference>
<organism evidence="3 4">
    <name type="scientific">Cytobacillus solani</name>
    <dbReference type="NCBI Taxonomy" id="1637975"/>
    <lineage>
        <taxon>Bacteria</taxon>
        <taxon>Bacillati</taxon>
        <taxon>Bacillota</taxon>
        <taxon>Bacilli</taxon>
        <taxon>Bacillales</taxon>
        <taxon>Bacillaceae</taxon>
        <taxon>Cytobacillus</taxon>
    </lineage>
</organism>
<proteinExistence type="predicted"/>
<dbReference type="RefSeq" id="WP_056683076.1">
    <property type="nucleotide sequence ID" value="NZ_CP085712.1"/>
</dbReference>
<protein>
    <recommendedName>
        <fullName evidence="2">YfjL-like N-terminal domain-containing protein</fullName>
    </recommendedName>
</protein>
<feature type="transmembrane region" description="Helical" evidence="1">
    <location>
        <begin position="6"/>
        <end position="27"/>
    </location>
</feature>
<dbReference type="Proteomes" id="UP000050996">
    <property type="component" value="Unassembled WGS sequence"/>
</dbReference>
<dbReference type="AlphaFoldDB" id="A0A0Q3T4K2"/>
<keyword evidence="1" id="KW-0812">Transmembrane</keyword>
<keyword evidence="1" id="KW-1133">Transmembrane helix</keyword>
<feature type="domain" description="YfjL-like N-terminal" evidence="2">
    <location>
        <begin position="2"/>
        <end position="66"/>
    </location>
</feature>
<name>A0A0Q3T4K2_9BACI</name>
<keyword evidence="1" id="KW-0472">Membrane</keyword>
<sequence>MKKKIVWGSFLVATIAICIFLFISFFGNPIKKYIVSRELTNKLEEKYDEKFTLVKSSYYWKFGTYGGVYQPEKHKNIQFTAEKYQTGNFSDYYPEEIWLYEMEKELIPKAKEIFSDYDQVEASTVWGIGSDEVKEGSIPTYKDISNGDALQIIIRAKVAYTDVNKEEVEQQIFTLVQFLKEKSNTVGLMVAFDSPEAAANNESGFYNIAGQNLRDISNVSDIKKYLIEL</sequence>
<gene>
    <name evidence="3" type="ORF">AN957_07070</name>
</gene>
<evidence type="ECO:0000313" key="3">
    <source>
        <dbReference type="EMBL" id="KQL18357.1"/>
    </source>
</evidence>